<keyword evidence="3" id="KW-0677">Repeat</keyword>
<feature type="domain" description="Disease resistance R13L4/SHOC-2-like LRR" evidence="8">
    <location>
        <begin position="512"/>
        <end position="598"/>
    </location>
</feature>
<accession>A0A3B6FYC5</accession>
<keyword evidence="2" id="KW-0433">Leucine-rich repeat</keyword>
<reference evidence="9" key="1">
    <citation type="submission" date="2018-08" db="EMBL/GenBank/DDBJ databases">
        <authorList>
            <person name="Rossello M."/>
        </authorList>
    </citation>
    <scope>NUCLEOTIDE SEQUENCE [LARGE SCALE GENOMIC DNA]</scope>
    <source>
        <strain evidence="9">cv. Chinese Spring</strain>
    </source>
</reference>
<dbReference type="OrthoDB" id="629866at2759"/>
<dbReference type="Gramene" id="TraesMAC3B03G01780210.1">
    <property type="protein sequence ID" value="TraesMAC3B03G01780210.1"/>
    <property type="gene ID" value="TraesMAC3B03G01780210"/>
</dbReference>
<dbReference type="AlphaFoldDB" id="A0A3B6FYC5"/>
<evidence type="ECO:0000256" key="2">
    <source>
        <dbReference type="ARBA" id="ARBA00022614"/>
    </source>
</evidence>
<dbReference type="Gramene" id="TraesMAC3B03G01780210.2">
    <property type="protein sequence ID" value="TraesMAC3B03G01780210.2"/>
    <property type="gene ID" value="TraesMAC3B03G01780210"/>
</dbReference>
<dbReference type="OMA" id="YRFPQEV"/>
<gene>
    <name evidence="9" type="primary">LOC123072641</name>
</gene>
<dbReference type="RefSeq" id="XP_044352175.1">
    <property type="nucleotide sequence ID" value="XM_044496240.1"/>
</dbReference>
<dbReference type="Gramene" id="TraesARI3B03G01811810.2">
    <property type="protein sequence ID" value="TraesARI3B03G01811810.2"/>
    <property type="gene ID" value="TraesARI3B03G01811810"/>
</dbReference>
<evidence type="ECO:0000256" key="1">
    <source>
        <dbReference type="ARBA" id="ARBA00008894"/>
    </source>
</evidence>
<dbReference type="Gramene" id="TraesSTA3B03G01769530.1">
    <property type="protein sequence ID" value="TraesSTA3B03G01769530.1"/>
    <property type="gene ID" value="TraesSTA3B03G01769530"/>
</dbReference>
<dbReference type="Gramene" id="TraesJUL3B03G01796440.1">
    <property type="protein sequence ID" value="TraesJUL3B03G01796440.1"/>
    <property type="gene ID" value="TraesJUL3B03G01796440"/>
</dbReference>
<dbReference type="Gene3D" id="3.40.50.300">
    <property type="entry name" value="P-loop containing nucleotide triphosphate hydrolases"/>
    <property type="match status" value="1"/>
</dbReference>
<evidence type="ECO:0000256" key="3">
    <source>
        <dbReference type="ARBA" id="ARBA00022737"/>
    </source>
</evidence>
<reference evidence="9" key="2">
    <citation type="submission" date="2018-10" db="UniProtKB">
        <authorList>
            <consortium name="EnsemblPlants"/>
        </authorList>
    </citation>
    <scope>IDENTIFICATION</scope>
</reference>
<dbReference type="PANTHER" id="PTHR23155">
    <property type="entry name" value="DISEASE RESISTANCE PROTEIN RP"/>
    <property type="match status" value="1"/>
</dbReference>
<dbReference type="InterPro" id="IPR055414">
    <property type="entry name" value="LRR_R13L4/SHOC2-like"/>
</dbReference>
<organism evidence="9">
    <name type="scientific">Triticum aestivum</name>
    <name type="common">Wheat</name>
    <dbReference type="NCBI Taxonomy" id="4565"/>
    <lineage>
        <taxon>Eukaryota</taxon>
        <taxon>Viridiplantae</taxon>
        <taxon>Streptophyta</taxon>
        <taxon>Embryophyta</taxon>
        <taxon>Tracheophyta</taxon>
        <taxon>Spermatophyta</taxon>
        <taxon>Magnoliopsida</taxon>
        <taxon>Liliopsida</taxon>
        <taxon>Poales</taxon>
        <taxon>Poaceae</taxon>
        <taxon>BOP clade</taxon>
        <taxon>Pooideae</taxon>
        <taxon>Triticodae</taxon>
        <taxon>Triticeae</taxon>
        <taxon>Triticinae</taxon>
        <taxon>Triticum</taxon>
    </lineage>
</organism>
<dbReference type="Gramene" id="TraesPARA_EIv1.0_0907310.2">
    <property type="protein sequence ID" value="TraesPARA_EIv1.0_0907310.2.CDS"/>
    <property type="gene ID" value="TraesPARA_EIv1.0_0907310"/>
</dbReference>
<evidence type="ECO:0000259" key="8">
    <source>
        <dbReference type="Pfam" id="PF23598"/>
    </source>
</evidence>
<keyword evidence="4" id="KW-0547">Nucleotide-binding</keyword>
<dbReference type="Gramene" id="TraesSYM3B03G01804480.1">
    <property type="protein sequence ID" value="TraesSYM3B03G01804480.1"/>
    <property type="gene ID" value="TraesSYM3B03G01804480"/>
</dbReference>
<dbReference type="Gramene" id="TraesLDM3B03G01778130.2">
    <property type="protein sequence ID" value="TraesLDM3B03G01778130.2"/>
    <property type="gene ID" value="TraesLDM3B03G01778130"/>
</dbReference>
<evidence type="ECO:0000256" key="6">
    <source>
        <dbReference type="ARBA" id="ARBA00023054"/>
    </source>
</evidence>
<dbReference type="InterPro" id="IPR041118">
    <property type="entry name" value="Rx_N"/>
</dbReference>
<keyword evidence="5" id="KW-0611">Plant defense</keyword>
<dbReference type="Gramene" id="TraesKAR3B01G0542540.2">
    <property type="protein sequence ID" value="cds.TraesKAR3B01G0542540.2"/>
    <property type="gene ID" value="TraesKAR3B01G0542540"/>
</dbReference>
<evidence type="ECO:0000313" key="10">
    <source>
        <dbReference type="Proteomes" id="UP000019116"/>
    </source>
</evidence>
<name>A0A3B6FYC5_WHEAT</name>
<dbReference type="Pfam" id="PF23598">
    <property type="entry name" value="LRR_14"/>
    <property type="match status" value="1"/>
</dbReference>
<dbReference type="PANTHER" id="PTHR23155:SF1213">
    <property type="entry name" value="DISEASE RESISTANCE PROTEIN RPM1"/>
    <property type="match status" value="1"/>
</dbReference>
<dbReference type="EnsemblPlants" id="TraesCS3B02G569800.1">
    <property type="protein sequence ID" value="TraesCS3B02G569800.1"/>
    <property type="gene ID" value="TraesCS3B02G569800"/>
</dbReference>
<evidence type="ECO:0000256" key="4">
    <source>
        <dbReference type="ARBA" id="ARBA00022741"/>
    </source>
</evidence>
<dbReference type="Gene3D" id="1.20.5.4130">
    <property type="match status" value="1"/>
</dbReference>
<dbReference type="InterPro" id="IPR032675">
    <property type="entry name" value="LRR_dom_sf"/>
</dbReference>
<dbReference type="STRING" id="4565.A0A3B6FYC5"/>
<dbReference type="Gramene" id="TraesCS3B02G569800.1">
    <property type="protein sequence ID" value="TraesCS3B02G569800.1"/>
    <property type="gene ID" value="TraesCS3B02G569800"/>
</dbReference>
<dbReference type="GO" id="GO:0006952">
    <property type="term" value="P:defense response"/>
    <property type="evidence" value="ECO:0007669"/>
    <property type="project" value="UniProtKB-KW"/>
</dbReference>
<dbReference type="GO" id="GO:0051707">
    <property type="term" value="P:response to other organism"/>
    <property type="evidence" value="ECO:0007669"/>
    <property type="project" value="UniProtKB-ARBA"/>
</dbReference>
<dbReference type="Gramene" id="TraesCLE_scaffold_067258_01G000200.1">
    <property type="protein sequence ID" value="TraesCLE_scaffold_067258_01G000200.1"/>
    <property type="gene ID" value="TraesCLE_scaffold_067258_01G000200"/>
</dbReference>
<sequence length="884" mass="98682">MEAAIVGALLKATLPNLFKLIGDTCKQLEPDVRFIQSELEFMQAAFGDSRWRGNEISDLRRTWILQLRRLAHEIQDCIDNFQIKKTSPTQFAHEIADLKKRIQDSSETLHRYTGQGEPRNGKVAPNPTANDAEEDLLALVQNQSEMNAKVICAIGFGGQNTDLARRVYEKNEVRRQFGQRAWVSAVGRTVDDVLTEILRQLERRPGLGMLILSWLLSILCFLQGLLLKVFGTEMPVASRSGASSGIDHQLRSLLSKERYLIVIHDVTKEEVYNKICAFPWANRVGGRIIVTTDIQSAVRPCICDNDPPLLVPDSITSCLVLVGEVGTGMSYKETCSALCDAAVARMQCFVGSDYERIVVEDMLLYFSMFPLHHHVRRNPLIRRWLAEGLLVHAIQKVPENVYRFPQEVAAEHLDILIGQNIVKSIKKSNNGKVTRCQPPGMVFNHICARAVIDNFNTLLCGPSQNETFQEAYVRRFSLHPYMAAANGGLNVPDVHCLHTMVVFPTAGAQYGAILNFDNHKLLRVLDLKECADVTANHVLKICDLLLLKYLSLGSSIKEVPSEIRRLQQLETLDMSTSAVVTVSSNLLKLPRLKHLLGKFRLSRVDCPDENPSMMKKGAKKVKKVLKLKDELSKLKDFLRDNSVLETLAGIVIGNGMGFPQLLSDMGKLRKVKMWCDSMTNESTDLTGLKEGIKVFTSHRIRTPNVDYSLSVDFSGSSQSFLDCLEDPGMLTSLKLRGNLTRFRPVAARLVSLQELCLSWTNLSGAAIQIGLSNLRCQLKFLKLVENNLVGLAIQDKDAFVSLERICLVGMQSLEEIIIQDLRKLVSLHLLCPALGALPGIQIRKLQNLNEVGLHSQVDGDIKRGWEDAAVGHNRKLSIVSIGIQ</sequence>
<proteinExistence type="inferred from homology"/>
<dbReference type="InterPro" id="IPR044974">
    <property type="entry name" value="Disease_R_plants"/>
</dbReference>
<dbReference type="Gramene" id="TraesARI3B03G01811810.1">
    <property type="protein sequence ID" value="TraesARI3B03G01811810.1"/>
    <property type="gene ID" value="TraesARI3B03G01811810"/>
</dbReference>
<dbReference type="Gramene" id="TraesWEE_scaffold_014009_01G000200.1">
    <property type="protein sequence ID" value="TraesWEE_scaffold_014009_01G000200.1"/>
    <property type="gene ID" value="TraesWEE_scaffold_014009_01G000200"/>
</dbReference>
<dbReference type="Gramene" id="TraesLDM3B03G01778130.1">
    <property type="protein sequence ID" value="TraesLDM3B03G01778130.1"/>
    <property type="gene ID" value="TraesLDM3B03G01778130"/>
</dbReference>
<dbReference type="Gramene" id="TraesSTA3B03G01769530.2">
    <property type="protein sequence ID" value="TraesSTA3B03G01769530.2"/>
    <property type="gene ID" value="TraesSTA3B03G01769530"/>
</dbReference>
<evidence type="ECO:0000313" key="9">
    <source>
        <dbReference type="EnsemblPlants" id="TraesCS3B02G569800.1"/>
    </source>
</evidence>
<comment type="similarity">
    <text evidence="1">Belongs to the disease resistance NB-LRR family.</text>
</comment>
<dbReference type="Gramene" id="TraesCS3B03G1425200.1">
    <property type="protein sequence ID" value="TraesCS3B03G1425200.1.CDS"/>
    <property type="gene ID" value="TraesCS3B03G1425200"/>
</dbReference>
<dbReference type="Gramene" id="TraesSYM3B03G01804480.2">
    <property type="protein sequence ID" value="TraesSYM3B03G01804480.2"/>
    <property type="gene ID" value="TraesSYM3B03G01804480"/>
</dbReference>
<dbReference type="Gramene" id="TraesKAR3B01G0542540.3">
    <property type="protein sequence ID" value="cds.TraesKAR3B01G0542540.3"/>
    <property type="gene ID" value="TraesKAR3B01G0542540"/>
</dbReference>
<dbReference type="Gramene" id="TraesKAR3B01G0542540.1">
    <property type="protein sequence ID" value="cds.TraesKAR3B01G0542540.1"/>
    <property type="gene ID" value="TraesKAR3B01G0542540"/>
</dbReference>
<dbReference type="Gramene" id="TraesROB_scaffold_100135_01G000100.1">
    <property type="protein sequence ID" value="TraesROB_scaffold_100135_01G000100.1"/>
    <property type="gene ID" value="TraesROB_scaffold_100135_01G000100"/>
</dbReference>
<dbReference type="GeneID" id="123072641"/>
<protein>
    <recommendedName>
        <fullName evidence="11">Rx N-terminal domain-containing protein</fullName>
    </recommendedName>
</protein>
<dbReference type="RefSeq" id="XP_044352176.1">
    <property type="nucleotide sequence ID" value="XM_044496241.1"/>
</dbReference>
<dbReference type="Gene3D" id="3.80.10.10">
    <property type="entry name" value="Ribonuclease Inhibitor"/>
    <property type="match status" value="1"/>
</dbReference>
<dbReference type="Gramene" id="TraesPARA_EIv1.0_0907310.3">
    <property type="protein sequence ID" value="TraesPARA_EIv1.0_0907310.3.CDS"/>
    <property type="gene ID" value="TraesPARA_EIv1.0_0907310"/>
</dbReference>
<dbReference type="SUPFAM" id="SSF52540">
    <property type="entry name" value="P-loop containing nucleoside triphosphate hydrolases"/>
    <property type="match status" value="1"/>
</dbReference>
<dbReference type="Proteomes" id="UP000019116">
    <property type="component" value="Chromosome 3B"/>
</dbReference>
<evidence type="ECO:0008006" key="11">
    <source>
        <dbReference type="Google" id="ProtNLM"/>
    </source>
</evidence>
<dbReference type="SUPFAM" id="SSF52058">
    <property type="entry name" value="L domain-like"/>
    <property type="match status" value="1"/>
</dbReference>
<keyword evidence="10" id="KW-1185">Reference proteome</keyword>
<dbReference type="Gramene" id="TraesPARA_EIv1.0_0907310.1">
    <property type="protein sequence ID" value="TraesPARA_EIv1.0_0907310.1.CDS"/>
    <property type="gene ID" value="TraesPARA_EIv1.0_0907310"/>
</dbReference>
<dbReference type="Gramene" id="TraesNOR3B03G01805020.2">
    <property type="protein sequence ID" value="TraesNOR3B03G01805020.2"/>
    <property type="gene ID" value="TraesNOR3B03G01805020"/>
</dbReference>
<feature type="domain" description="Disease resistance N-terminal" evidence="7">
    <location>
        <begin position="11"/>
        <end position="88"/>
    </location>
</feature>
<evidence type="ECO:0000259" key="7">
    <source>
        <dbReference type="Pfam" id="PF18052"/>
    </source>
</evidence>
<dbReference type="InterPro" id="IPR027417">
    <property type="entry name" value="P-loop_NTPase"/>
</dbReference>
<dbReference type="Gramene" id="TraesJAG3B03G01788130.1">
    <property type="protein sequence ID" value="TraesJAG3B03G01788130.1"/>
    <property type="gene ID" value="TraesJAG3B03G01788130"/>
</dbReference>
<keyword evidence="6" id="KW-0175">Coiled coil</keyword>
<dbReference type="Gramene" id="TraesCAD_scaffold_054861_01G000200.1">
    <property type="protein sequence ID" value="TraesCAD_scaffold_054861_01G000200.1"/>
    <property type="gene ID" value="TraesCAD_scaffold_054861_01G000200"/>
</dbReference>
<dbReference type="Gramene" id="TraesNOR3B03G01805020.1">
    <property type="protein sequence ID" value="TraesNOR3B03G01805020.1"/>
    <property type="gene ID" value="TraesNOR3B03G01805020"/>
</dbReference>
<evidence type="ECO:0000256" key="5">
    <source>
        <dbReference type="ARBA" id="ARBA00022821"/>
    </source>
</evidence>
<dbReference type="Pfam" id="PF18052">
    <property type="entry name" value="Rx_N"/>
    <property type="match status" value="1"/>
</dbReference>
<dbReference type="GO" id="GO:0043531">
    <property type="term" value="F:ADP binding"/>
    <property type="evidence" value="ECO:0007669"/>
    <property type="project" value="InterPro"/>
</dbReference>